<sequence length="135" mass="15403">MKTKMNACIIDNFVGDFLDVDEHFLNLNTTQGILQIKASINIEKPFITGFHKKKEDGSFGWVQFRYECLPNLCFNCGIVGHFSITYPHLANKSDFKTRRRNAFGPWLKGNSPKAKSLVPQLLLENNNPFGRGKPR</sequence>
<evidence type="ECO:0000313" key="2">
    <source>
        <dbReference type="Proteomes" id="UP000091857"/>
    </source>
</evidence>
<protein>
    <submittedName>
        <fullName evidence="1">Uncharacterized protein</fullName>
    </submittedName>
</protein>
<reference evidence="2" key="1">
    <citation type="journal article" date="2016" name="Nat. Biotechnol.">
        <title>Sequencing wild and cultivated cassava and related species reveals extensive interspecific hybridization and genetic diversity.</title>
        <authorList>
            <person name="Bredeson J.V."/>
            <person name="Lyons J.B."/>
            <person name="Prochnik S.E."/>
            <person name="Wu G.A."/>
            <person name="Ha C.M."/>
            <person name="Edsinger-Gonzales E."/>
            <person name="Grimwood J."/>
            <person name="Schmutz J."/>
            <person name="Rabbi I.Y."/>
            <person name="Egesi C."/>
            <person name="Nauluvula P."/>
            <person name="Lebot V."/>
            <person name="Ndunguru J."/>
            <person name="Mkamilo G."/>
            <person name="Bart R.S."/>
            <person name="Setter T.L."/>
            <person name="Gleadow R.M."/>
            <person name="Kulakow P."/>
            <person name="Ferguson M.E."/>
            <person name="Rounsley S."/>
            <person name="Rokhsar D.S."/>
        </authorList>
    </citation>
    <scope>NUCLEOTIDE SEQUENCE [LARGE SCALE GENOMIC DNA]</scope>
    <source>
        <strain evidence="2">cv. AM560-2</strain>
    </source>
</reference>
<comment type="caution">
    <text evidence="1">The sequence shown here is derived from an EMBL/GenBank/DDBJ whole genome shotgun (WGS) entry which is preliminary data.</text>
</comment>
<gene>
    <name evidence="1" type="ORF">MANES_13G088337v8</name>
</gene>
<proteinExistence type="predicted"/>
<organism evidence="1 2">
    <name type="scientific">Manihot esculenta</name>
    <name type="common">Cassava</name>
    <name type="synonym">Jatropha manihot</name>
    <dbReference type="NCBI Taxonomy" id="3983"/>
    <lineage>
        <taxon>Eukaryota</taxon>
        <taxon>Viridiplantae</taxon>
        <taxon>Streptophyta</taxon>
        <taxon>Embryophyta</taxon>
        <taxon>Tracheophyta</taxon>
        <taxon>Spermatophyta</taxon>
        <taxon>Magnoliopsida</taxon>
        <taxon>eudicotyledons</taxon>
        <taxon>Gunneridae</taxon>
        <taxon>Pentapetalae</taxon>
        <taxon>rosids</taxon>
        <taxon>fabids</taxon>
        <taxon>Malpighiales</taxon>
        <taxon>Euphorbiaceae</taxon>
        <taxon>Crotonoideae</taxon>
        <taxon>Manihoteae</taxon>
        <taxon>Manihot</taxon>
    </lineage>
</organism>
<dbReference type="EMBL" id="CM004399">
    <property type="protein sequence ID" value="KAG8640933.1"/>
    <property type="molecule type" value="Genomic_DNA"/>
</dbReference>
<keyword evidence="2" id="KW-1185">Reference proteome</keyword>
<dbReference type="Proteomes" id="UP000091857">
    <property type="component" value="Chromosome 13"/>
</dbReference>
<evidence type="ECO:0000313" key="1">
    <source>
        <dbReference type="EMBL" id="KAG8640933.1"/>
    </source>
</evidence>
<name>A0ACB7GKT2_MANES</name>
<accession>A0ACB7GKT2</accession>